<dbReference type="PANTHER" id="PTHR42836:SF1">
    <property type="entry name" value="7-CARBOXY-7-DEAZAGUANINE SYNTHASE"/>
    <property type="match status" value="1"/>
</dbReference>
<feature type="binding site" evidence="8">
    <location>
        <position position="53"/>
    </location>
    <ligand>
        <name>[4Fe-4S] cluster</name>
        <dbReference type="ChEBI" id="CHEBI:49883"/>
        <note>4Fe-4S-S-AdoMet</note>
    </ligand>
</feature>
<dbReference type="PANTHER" id="PTHR42836">
    <property type="entry name" value="7-CARBOXY-7-DEAZAGUANINE SYNTHASE"/>
    <property type="match status" value="1"/>
</dbReference>
<proteinExistence type="inferred from homology"/>
<dbReference type="InterPro" id="IPR007197">
    <property type="entry name" value="rSAM"/>
</dbReference>
<comment type="cofactor">
    <cofactor evidence="8">
        <name>[4Fe-4S] cluster</name>
        <dbReference type="ChEBI" id="CHEBI:49883"/>
    </cofactor>
    <text evidence="8">Binds 1 [4Fe-4S] cluster. The cluster is coordinated with 3 cysteines and an exchangeable S-adenosyl-L-methionine.</text>
</comment>
<feature type="binding site" evidence="8">
    <location>
        <position position="97"/>
    </location>
    <ligand>
        <name>substrate</name>
    </ligand>
</feature>
<organism evidence="10 11">
    <name type="scientific">candidate division GN15 bacterium</name>
    <dbReference type="NCBI Taxonomy" id="2072418"/>
    <lineage>
        <taxon>Bacteria</taxon>
        <taxon>candidate division GN15</taxon>
    </lineage>
</organism>
<evidence type="ECO:0000256" key="5">
    <source>
        <dbReference type="ARBA" id="ARBA00023004"/>
    </source>
</evidence>
<gene>
    <name evidence="8" type="primary">queE</name>
    <name evidence="10" type="ORF">C3F09_07035</name>
</gene>
<dbReference type="AlphaFoldDB" id="A0A855X1A1"/>
<feature type="binding site" evidence="8">
    <location>
        <position position="42"/>
    </location>
    <ligand>
        <name>substrate</name>
    </ligand>
</feature>
<keyword evidence="8" id="KW-0671">Queuosine biosynthesis</keyword>
<evidence type="ECO:0000256" key="6">
    <source>
        <dbReference type="ARBA" id="ARBA00023014"/>
    </source>
</evidence>
<evidence type="ECO:0000313" key="11">
    <source>
        <dbReference type="Proteomes" id="UP000250918"/>
    </source>
</evidence>
<comment type="caution">
    <text evidence="8">Lacks conserved residue(s) required for the propagation of feature annotation.</text>
</comment>
<keyword evidence="7 8" id="KW-0456">Lyase</keyword>
<dbReference type="Gene3D" id="3.20.20.70">
    <property type="entry name" value="Aldolase class I"/>
    <property type="match status" value="1"/>
</dbReference>
<protein>
    <recommendedName>
        <fullName evidence="8">7-carboxy-7-deazaguanine synthase</fullName>
        <shortName evidence="8">CDG synthase</shortName>
        <ecNumber evidence="8">4.3.99.3</ecNumber>
    </recommendedName>
    <alternativeName>
        <fullName evidence="8">Queuosine biosynthesis protein QueE</fullName>
    </alternativeName>
</protein>
<dbReference type="UniPathway" id="UPA00391"/>
<evidence type="ECO:0000256" key="7">
    <source>
        <dbReference type="ARBA" id="ARBA00023239"/>
    </source>
</evidence>
<dbReference type="GO" id="GO:1904047">
    <property type="term" value="F:S-adenosyl-L-methionine binding"/>
    <property type="evidence" value="ECO:0007669"/>
    <property type="project" value="UniProtKB-UniRule"/>
</dbReference>
<comment type="function">
    <text evidence="8">Catalyzes the complex heterocyclic radical-mediated conversion of 6-carboxy-5,6,7,8-tetrahydropterin (CPH4) to 7-carboxy-7-deazaguanine (CDG), a step common to the biosynthetic pathways of all 7-deazapurine-containing compounds.</text>
</comment>
<comment type="catalytic activity">
    <reaction evidence="8">
        <text>6-carboxy-5,6,7,8-tetrahydropterin + H(+) = 7-carboxy-7-carbaguanine + NH4(+)</text>
        <dbReference type="Rhea" id="RHEA:27974"/>
        <dbReference type="ChEBI" id="CHEBI:15378"/>
        <dbReference type="ChEBI" id="CHEBI:28938"/>
        <dbReference type="ChEBI" id="CHEBI:61032"/>
        <dbReference type="ChEBI" id="CHEBI:61036"/>
        <dbReference type="EC" id="4.3.99.3"/>
    </reaction>
</comment>
<comment type="subunit">
    <text evidence="8">Homodimer.</text>
</comment>
<dbReference type="PROSITE" id="PS51918">
    <property type="entry name" value="RADICAL_SAM"/>
    <property type="match status" value="1"/>
</dbReference>
<keyword evidence="4 8" id="KW-0460">Magnesium</keyword>
<feature type="domain" description="Radical SAM core" evidence="9">
    <location>
        <begin position="33"/>
        <end position="244"/>
    </location>
</feature>
<dbReference type="EC" id="4.3.99.3" evidence="8"/>
<dbReference type="HAMAP" id="MF_00917">
    <property type="entry name" value="QueE"/>
    <property type="match status" value="1"/>
</dbReference>
<keyword evidence="1 8" id="KW-0004">4Fe-4S</keyword>
<dbReference type="PIRSF" id="PIRSF000370">
    <property type="entry name" value="QueE"/>
    <property type="match status" value="1"/>
</dbReference>
<evidence type="ECO:0000256" key="1">
    <source>
        <dbReference type="ARBA" id="ARBA00022485"/>
    </source>
</evidence>
<evidence type="ECO:0000313" key="10">
    <source>
        <dbReference type="EMBL" id="PWB72151.1"/>
    </source>
</evidence>
<comment type="cofactor">
    <cofactor evidence="8">
        <name>S-adenosyl-L-methionine</name>
        <dbReference type="ChEBI" id="CHEBI:59789"/>
    </cofactor>
    <text evidence="8">Binds 1 S-adenosyl-L-methionine per subunit.</text>
</comment>
<sequence>MEYTPKLAPWPSEFGNQLPVTETFYSVQGEGRHAGCPAIFIRFAYCNLGCSWCDTRYTWDVDKVDKGKLQTAEEIAQGAVGLLRSGAERAPIHIVFTGGEPMLHQDRIPAVIDVLRSAGFTYFEIETNGTIVPSDNMLRAITWWNCSPKLSNNGRPVESNVIPGALAAIAETNKADFKFVVRNRGDVDEIERVYLPIVPRESVMLMPEGMTRARQLETMPVVLVECLRTGFRFSPRMHILAWGNERGR</sequence>
<dbReference type="GO" id="GO:0051539">
    <property type="term" value="F:4 iron, 4 sulfur cluster binding"/>
    <property type="evidence" value="ECO:0007669"/>
    <property type="project" value="UniProtKB-UniRule"/>
</dbReference>
<evidence type="ECO:0000259" key="9">
    <source>
        <dbReference type="PROSITE" id="PS51918"/>
    </source>
</evidence>
<dbReference type="InterPro" id="IPR013785">
    <property type="entry name" value="Aldolase_TIM"/>
</dbReference>
<dbReference type="GO" id="GO:0016840">
    <property type="term" value="F:carbon-nitrogen lyase activity"/>
    <property type="evidence" value="ECO:0007669"/>
    <property type="project" value="UniProtKB-UniRule"/>
</dbReference>
<dbReference type="SUPFAM" id="SSF102114">
    <property type="entry name" value="Radical SAM enzymes"/>
    <property type="match status" value="1"/>
</dbReference>
<dbReference type="InterPro" id="IPR024924">
    <property type="entry name" value="7-CO-7-deazaguanine_synth-like"/>
</dbReference>
<feature type="binding site" evidence="8">
    <location>
        <position position="46"/>
    </location>
    <ligand>
        <name>[4Fe-4S] cluster</name>
        <dbReference type="ChEBI" id="CHEBI:49883"/>
        <note>4Fe-4S-S-AdoMet</note>
    </ligand>
</feature>
<evidence type="ECO:0000256" key="4">
    <source>
        <dbReference type="ARBA" id="ARBA00022842"/>
    </source>
</evidence>
<dbReference type="GO" id="GO:0008616">
    <property type="term" value="P:tRNA queuosine(34) biosynthetic process"/>
    <property type="evidence" value="ECO:0007669"/>
    <property type="project" value="UniProtKB-UniRule"/>
</dbReference>
<comment type="pathway">
    <text evidence="8">Purine metabolism; 7-cyano-7-deazaguanine biosynthesis.</text>
</comment>
<feature type="binding site" evidence="8">
    <location>
        <position position="99"/>
    </location>
    <ligand>
        <name>S-adenosyl-L-methionine</name>
        <dbReference type="ChEBI" id="CHEBI:59789"/>
    </ligand>
</feature>
<dbReference type="InterPro" id="IPR058240">
    <property type="entry name" value="rSAM_sf"/>
</dbReference>
<feature type="binding site" evidence="8">
    <location>
        <begin position="27"/>
        <end position="29"/>
    </location>
    <ligand>
        <name>substrate</name>
    </ligand>
</feature>
<dbReference type="Pfam" id="PF04055">
    <property type="entry name" value="Radical_SAM"/>
    <property type="match status" value="1"/>
</dbReference>
<feature type="binding site" evidence="8">
    <location>
        <position position="55"/>
    </location>
    <ligand>
        <name>Mg(2+)</name>
        <dbReference type="ChEBI" id="CHEBI:18420"/>
    </ligand>
</feature>
<name>A0A855X1A1_9BACT</name>
<accession>A0A855X1A1</accession>
<dbReference type="CDD" id="cd01335">
    <property type="entry name" value="Radical_SAM"/>
    <property type="match status" value="1"/>
</dbReference>
<keyword evidence="2 8" id="KW-0949">S-adenosyl-L-methionine</keyword>
<evidence type="ECO:0000256" key="2">
    <source>
        <dbReference type="ARBA" id="ARBA00022691"/>
    </source>
</evidence>
<feature type="binding site" evidence="8">
    <location>
        <begin position="147"/>
        <end position="149"/>
    </location>
    <ligand>
        <name>S-adenosyl-L-methionine</name>
        <dbReference type="ChEBI" id="CHEBI:59789"/>
    </ligand>
</feature>
<keyword evidence="6 8" id="KW-0411">Iron-sulfur</keyword>
<dbReference type="SFLD" id="SFLDS00029">
    <property type="entry name" value="Radical_SAM"/>
    <property type="match status" value="1"/>
</dbReference>
<evidence type="ECO:0000256" key="3">
    <source>
        <dbReference type="ARBA" id="ARBA00022723"/>
    </source>
</evidence>
<comment type="caution">
    <text evidence="10">The sequence shown here is derived from an EMBL/GenBank/DDBJ whole genome shotgun (WGS) entry which is preliminary data.</text>
</comment>
<feature type="binding site" evidence="8">
    <location>
        <begin position="52"/>
        <end position="54"/>
    </location>
    <ligand>
        <name>S-adenosyl-L-methionine</name>
        <dbReference type="ChEBI" id="CHEBI:59789"/>
    </ligand>
</feature>
<evidence type="ECO:0000256" key="8">
    <source>
        <dbReference type="HAMAP-Rule" id="MF_00917"/>
    </source>
</evidence>
<comment type="cofactor">
    <cofactor evidence="8">
        <name>Mg(2+)</name>
        <dbReference type="ChEBI" id="CHEBI:18420"/>
    </cofactor>
</comment>
<keyword evidence="5 8" id="KW-0408">Iron</keyword>
<dbReference type="GO" id="GO:0000287">
    <property type="term" value="F:magnesium ion binding"/>
    <property type="evidence" value="ECO:0007669"/>
    <property type="project" value="UniProtKB-UniRule"/>
</dbReference>
<reference evidence="10 11" key="1">
    <citation type="journal article" date="2018" name="ISME J.">
        <title>A methanotrophic archaeon couples anaerobic oxidation of methane to Fe(III) reduction.</title>
        <authorList>
            <person name="Cai C."/>
            <person name="Leu A.O."/>
            <person name="Xie G.J."/>
            <person name="Guo J."/>
            <person name="Feng Y."/>
            <person name="Zhao J.X."/>
            <person name="Tyson G.W."/>
            <person name="Yuan Z."/>
            <person name="Hu S."/>
        </authorList>
    </citation>
    <scope>NUCLEOTIDE SEQUENCE [LARGE SCALE GENOMIC DNA]</scope>
    <source>
        <strain evidence="10">FeB_12</strain>
    </source>
</reference>
<keyword evidence="3 8" id="KW-0479">Metal-binding</keyword>
<dbReference type="EMBL" id="PQAP01000095">
    <property type="protein sequence ID" value="PWB72151.1"/>
    <property type="molecule type" value="Genomic_DNA"/>
</dbReference>
<feature type="binding site" evidence="8">
    <location>
        <position position="50"/>
    </location>
    <ligand>
        <name>[4Fe-4S] cluster</name>
        <dbReference type="ChEBI" id="CHEBI:49883"/>
        <note>4Fe-4S-S-AdoMet</note>
    </ligand>
</feature>
<dbReference type="Proteomes" id="UP000250918">
    <property type="component" value="Unassembled WGS sequence"/>
</dbReference>
<comment type="similarity">
    <text evidence="8">Belongs to the radical SAM superfamily. 7-carboxy-7-deazaguanine synthase family.</text>
</comment>